<dbReference type="GO" id="GO:0016787">
    <property type="term" value="F:hydrolase activity"/>
    <property type="evidence" value="ECO:0007669"/>
    <property type="project" value="UniProtKB-KW"/>
</dbReference>
<proteinExistence type="predicted"/>
<dbReference type="SUPFAM" id="SSF81665">
    <property type="entry name" value="Calcium ATPase, transmembrane domain M"/>
    <property type="match status" value="1"/>
</dbReference>
<dbReference type="EC" id="3.6.3.2" evidence="1"/>
<sequence length="48" mass="5209">MGLTPEMLPMIVSSNLAKGAIAMSRRKVIVKRLNAIQNFGAMGCAVYR</sequence>
<dbReference type="EMBL" id="UGXT01000002">
    <property type="protein sequence ID" value="SUH33976.1"/>
    <property type="molecule type" value="Genomic_DNA"/>
</dbReference>
<evidence type="ECO:0000313" key="1">
    <source>
        <dbReference type="EMBL" id="SUH33976.1"/>
    </source>
</evidence>
<organism evidence="1 2">
    <name type="scientific">Salmonella enterica I</name>
    <dbReference type="NCBI Taxonomy" id="59201"/>
    <lineage>
        <taxon>Bacteria</taxon>
        <taxon>Pseudomonadati</taxon>
        <taxon>Pseudomonadota</taxon>
        <taxon>Gammaproteobacteria</taxon>
        <taxon>Enterobacterales</taxon>
        <taxon>Enterobacteriaceae</taxon>
        <taxon>Salmonella</taxon>
    </lineage>
</organism>
<gene>
    <name evidence="1" type="primary">mgtB_2</name>
    <name evidence="1" type="ORF">NCTC8261_00144</name>
</gene>
<reference evidence="1 2" key="1">
    <citation type="submission" date="2018-06" db="EMBL/GenBank/DDBJ databases">
        <authorList>
            <consortium name="Pathogen Informatics"/>
            <person name="Doyle S."/>
        </authorList>
    </citation>
    <scope>NUCLEOTIDE SEQUENCE [LARGE SCALE GENOMIC DNA]</scope>
    <source>
        <strain evidence="1 2">NCTC8261</strain>
    </source>
</reference>
<keyword evidence="1" id="KW-0378">Hydrolase</keyword>
<dbReference type="Proteomes" id="UP000254712">
    <property type="component" value="Unassembled WGS sequence"/>
</dbReference>
<dbReference type="Gene3D" id="1.20.1110.10">
    <property type="entry name" value="Calcium-transporting ATPase, transmembrane domain"/>
    <property type="match status" value="1"/>
</dbReference>
<dbReference type="GO" id="GO:0022857">
    <property type="term" value="F:transmembrane transporter activity"/>
    <property type="evidence" value="ECO:0007669"/>
    <property type="project" value="UniProtKB-ARBA"/>
</dbReference>
<protein>
    <submittedName>
        <fullName evidence="1">Magnesium transporting ATPase, P-type 1</fullName>
        <ecNumber evidence="1">3.6.3.2</ecNumber>
    </submittedName>
</protein>
<name>A0A379WKP3_SALET</name>
<accession>A0A379WKP3</accession>
<dbReference type="AlphaFoldDB" id="A0A379WKP3"/>
<evidence type="ECO:0000313" key="2">
    <source>
        <dbReference type="Proteomes" id="UP000254712"/>
    </source>
</evidence>
<dbReference type="InterPro" id="IPR023298">
    <property type="entry name" value="ATPase_P-typ_TM_dom_sf"/>
</dbReference>